<feature type="transmembrane region" description="Helical" evidence="7">
    <location>
        <begin position="279"/>
        <end position="297"/>
    </location>
</feature>
<dbReference type="InterPro" id="IPR050171">
    <property type="entry name" value="MFS_Transporters"/>
</dbReference>
<accession>A0A7K1LJB8</accession>
<dbReference type="Pfam" id="PF07690">
    <property type="entry name" value="MFS_1"/>
    <property type="match status" value="1"/>
</dbReference>
<comment type="subcellular location">
    <subcellularLocation>
        <location evidence="1">Cell membrane</location>
        <topology evidence="1">Multi-pass membrane protein</topology>
    </subcellularLocation>
</comment>
<evidence type="ECO:0000256" key="3">
    <source>
        <dbReference type="ARBA" id="ARBA00022475"/>
    </source>
</evidence>
<dbReference type="Gene3D" id="1.20.1250.20">
    <property type="entry name" value="MFS general substrate transporter like domains"/>
    <property type="match status" value="2"/>
</dbReference>
<feature type="transmembrane region" description="Helical" evidence="7">
    <location>
        <begin position="156"/>
        <end position="178"/>
    </location>
</feature>
<evidence type="ECO:0000256" key="6">
    <source>
        <dbReference type="ARBA" id="ARBA00023136"/>
    </source>
</evidence>
<dbReference type="EMBL" id="WOGT01000004">
    <property type="protein sequence ID" value="MUN55200.1"/>
    <property type="molecule type" value="Genomic_DNA"/>
</dbReference>
<feature type="transmembrane region" description="Helical" evidence="7">
    <location>
        <begin position="124"/>
        <end position="144"/>
    </location>
</feature>
<evidence type="ECO:0000313" key="10">
    <source>
        <dbReference type="Proteomes" id="UP000462152"/>
    </source>
</evidence>
<dbReference type="SUPFAM" id="SSF103473">
    <property type="entry name" value="MFS general substrate transporter"/>
    <property type="match status" value="1"/>
</dbReference>
<feature type="transmembrane region" description="Helical" evidence="7">
    <location>
        <begin position="62"/>
        <end position="81"/>
    </location>
</feature>
<dbReference type="InterPro" id="IPR004748">
    <property type="entry name" value="Polyol_permease-like"/>
</dbReference>
<dbReference type="InterPro" id="IPR036259">
    <property type="entry name" value="MFS_trans_sf"/>
</dbReference>
<keyword evidence="3" id="KW-1003">Cell membrane</keyword>
<evidence type="ECO:0000256" key="7">
    <source>
        <dbReference type="SAM" id="Phobius"/>
    </source>
</evidence>
<feature type="transmembrane region" description="Helical" evidence="7">
    <location>
        <begin position="21"/>
        <end position="42"/>
    </location>
</feature>
<keyword evidence="4 7" id="KW-0812">Transmembrane</keyword>
<sequence length="473" mass="50636">MSSTADSSVPLKVEGHYLDRIGIPSVLKWGFLGVLLFMTGLGVESNILTPHLVEVLHSPESAVAGIIASYSLAVAVGSYLSGALSDLIGPKRVMLIGFLVWAVFQVGFILAMASGIFWLVAVTYFLRGFGMPLFTFSFLVWVNITALKSKAGTAIGWFYVMFTGGLPTLGSLVAIGAIPAFGGGTIGETGAIIFSCLLNVIGFLLVWFGCHDSKGKRRIAPEGETASQVIFSGLRLTFTNTKVLQGFLVRLINTAPEFGMFIIMPAVISTTLGWGQSRWLAMTVCVYAGNILFNAFFGNLGDRLGWVTTVRWFGVFASAVSLLAWWYVPHMVPAGSNWGYILSVIAGICYGIFLAGFVPMGAIMPANAPEHRGAAMAMYTTAAGGATFLGTAVVAVVLNITGAMGMSTFAQNSTVIWAFVALYGCAFIMVGHLRTEQDDPEHRRKIKEADTQALAIQEANENHVTIQDSTSRD</sequence>
<evidence type="ECO:0000256" key="1">
    <source>
        <dbReference type="ARBA" id="ARBA00004651"/>
    </source>
</evidence>
<evidence type="ECO:0000259" key="8">
    <source>
        <dbReference type="PROSITE" id="PS50850"/>
    </source>
</evidence>
<dbReference type="Proteomes" id="UP000462152">
    <property type="component" value="Unassembled WGS sequence"/>
</dbReference>
<feature type="transmembrane region" description="Helical" evidence="7">
    <location>
        <begin position="376"/>
        <end position="402"/>
    </location>
</feature>
<feature type="transmembrane region" description="Helical" evidence="7">
    <location>
        <begin position="414"/>
        <end position="435"/>
    </location>
</feature>
<evidence type="ECO:0000256" key="2">
    <source>
        <dbReference type="ARBA" id="ARBA00022448"/>
    </source>
</evidence>
<keyword evidence="10" id="KW-1185">Reference proteome</keyword>
<protein>
    <submittedName>
        <fullName evidence="9">MFS transporter</fullName>
    </submittedName>
</protein>
<dbReference type="AlphaFoldDB" id="A0A7K1LJB8"/>
<feature type="transmembrane region" description="Helical" evidence="7">
    <location>
        <begin position="247"/>
        <end position="267"/>
    </location>
</feature>
<feature type="transmembrane region" description="Helical" evidence="7">
    <location>
        <begin position="93"/>
        <end position="118"/>
    </location>
</feature>
<dbReference type="PANTHER" id="PTHR23517">
    <property type="entry name" value="RESISTANCE PROTEIN MDTM, PUTATIVE-RELATED-RELATED"/>
    <property type="match status" value="1"/>
</dbReference>
<feature type="domain" description="Major facilitator superfamily (MFS) profile" evidence="8">
    <location>
        <begin position="26"/>
        <end position="436"/>
    </location>
</feature>
<comment type="caution">
    <text evidence="9">The sequence shown here is derived from an EMBL/GenBank/DDBJ whole genome shotgun (WGS) entry which is preliminary data.</text>
</comment>
<dbReference type="InterPro" id="IPR011701">
    <property type="entry name" value="MFS"/>
</dbReference>
<evidence type="ECO:0000256" key="5">
    <source>
        <dbReference type="ARBA" id="ARBA00022989"/>
    </source>
</evidence>
<evidence type="ECO:0000313" key="9">
    <source>
        <dbReference type="EMBL" id="MUN55200.1"/>
    </source>
</evidence>
<dbReference type="GO" id="GO:0005886">
    <property type="term" value="C:plasma membrane"/>
    <property type="evidence" value="ECO:0007669"/>
    <property type="project" value="UniProtKB-SubCell"/>
</dbReference>
<keyword evidence="2" id="KW-0813">Transport</keyword>
<name>A0A7K1LJB8_9MICC</name>
<evidence type="ECO:0000256" key="4">
    <source>
        <dbReference type="ARBA" id="ARBA00022692"/>
    </source>
</evidence>
<feature type="transmembrane region" description="Helical" evidence="7">
    <location>
        <begin position="309"/>
        <end position="328"/>
    </location>
</feature>
<dbReference type="OrthoDB" id="3522477at2"/>
<keyword evidence="5 7" id="KW-1133">Transmembrane helix</keyword>
<feature type="transmembrane region" description="Helical" evidence="7">
    <location>
        <begin position="190"/>
        <end position="210"/>
    </location>
</feature>
<dbReference type="GO" id="GO:0022857">
    <property type="term" value="F:transmembrane transporter activity"/>
    <property type="evidence" value="ECO:0007669"/>
    <property type="project" value="InterPro"/>
</dbReference>
<dbReference type="RefSeq" id="WP_129314553.1">
    <property type="nucleotide sequence ID" value="NZ_CP197643.1"/>
</dbReference>
<reference evidence="9 10" key="1">
    <citation type="submission" date="2019-12" db="EMBL/GenBank/DDBJ databases">
        <authorList>
            <person name="Li J."/>
            <person name="Shi Y."/>
            <person name="Xu G."/>
            <person name="Xiao D."/>
            <person name="Ran X."/>
        </authorList>
    </citation>
    <scope>NUCLEOTIDE SEQUENCE [LARGE SCALE GENOMIC DNA]</scope>
    <source>
        <strain evidence="9 10">JCM 15915</strain>
    </source>
</reference>
<proteinExistence type="predicted"/>
<dbReference type="PROSITE" id="PS50850">
    <property type="entry name" value="MFS"/>
    <property type="match status" value="1"/>
</dbReference>
<organism evidence="9 10">
    <name type="scientific">Rothia koreensis</name>
    <dbReference type="NCBI Taxonomy" id="592378"/>
    <lineage>
        <taxon>Bacteria</taxon>
        <taxon>Bacillati</taxon>
        <taxon>Actinomycetota</taxon>
        <taxon>Actinomycetes</taxon>
        <taxon>Micrococcales</taxon>
        <taxon>Micrococcaceae</taxon>
        <taxon>Rothia</taxon>
    </lineage>
</organism>
<keyword evidence="6 7" id="KW-0472">Membrane</keyword>
<dbReference type="InterPro" id="IPR020846">
    <property type="entry name" value="MFS_dom"/>
</dbReference>
<feature type="transmembrane region" description="Helical" evidence="7">
    <location>
        <begin position="340"/>
        <end position="364"/>
    </location>
</feature>
<dbReference type="NCBIfam" id="TIGR00897">
    <property type="entry name" value="2A0118"/>
    <property type="match status" value="1"/>
</dbReference>
<gene>
    <name evidence="9" type="ORF">GMA10_08245</name>
</gene>